<dbReference type="InterPro" id="IPR002401">
    <property type="entry name" value="Cyt_P450_E_grp-I"/>
</dbReference>
<keyword evidence="22" id="KW-1185">Reference proteome</keyword>
<dbReference type="OrthoDB" id="1470350at2759"/>
<dbReference type="InterPro" id="IPR001128">
    <property type="entry name" value="Cyt_P450"/>
</dbReference>
<proteinExistence type="inferred from homology"/>
<organism evidence="21 22">
    <name type="scientific">Eragrostis curvula</name>
    <name type="common">weeping love grass</name>
    <dbReference type="NCBI Taxonomy" id="38414"/>
    <lineage>
        <taxon>Eukaryota</taxon>
        <taxon>Viridiplantae</taxon>
        <taxon>Streptophyta</taxon>
        <taxon>Embryophyta</taxon>
        <taxon>Tracheophyta</taxon>
        <taxon>Spermatophyta</taxon>
        <taxon>Magnoliopsida</taxon>
        <taxon>Liliopsida</taxon>
        <taxon>Poales</taxon>
        <taxon>Poaceae</taxon>
        <taxon>PACMAD clade</taxon>
        <taxon>Chloridoideae</taxon>
        <taxon>Eragrostideae</taxon>
        <taxon>Eragrostidinae</taxon>
        <taxon>Eragrostis</taxon>
    </lineage>
</organism>
<evidence type="ECO:0000313" key="21">
    <source>
        <dbReference type="EMBL" id="TVU27261.1"/>
    </source>
</evidence>
<feature type="compositionally biased region" description="Basic and acidic residues" evidence="19">
    <location>
        <begin position="18"/>
        <end position="43"/>
    </location>
</feature>
<dbReference type="InterPro" id="IPR013083">
    <property type="entry name" value="Znf_RING/FYVE/PHD"/>
</dbReference>
<feature type="region of interest" description="Disordered" evidence="19">
    <location>
        <begin position="542"/>
        <end position="577"/>
    </location>
</feature>
<dbReference type="Gene3D" id="1.10.630.10">
    <property type="entry name" value="Cytochrome P450"/>
    <property type="match status" value="1"/>
</dbReference>
<sequence>MTLAAWVMGWSEFEHADRPARPLDHRSPSFAPCERKREAERREKLHKSHCSTPHTTSPIPNSNTVLRPSSPSQIRLDSFPAPRSACCRRLNNAYHGHLILAFPQRKAHCYEIQYLRFGSTRYPSMSGSQIDSSNHVLLEDLHTEPDVQCLVCTRSFTLDPEVNDSFEALAICRECKMTVLNENNRDGAASIRRERRRRRPRSRATSLESVEAAFSQRLSHLINLAGQGHEADVDSPPVSRQQASFTSTPNRSQRGHASDDESDGLNYVDSVFGETESNFSFGDYGGESDASLDQHGRLGREIAIQLEDESYLNTDIDIDPMNAGMDRWDSDDQEDDEDEQSEDSDFDDVVEIMQQRGQHLHDISPSGLSEHESEDVVWTSRRLGIRRVERVDMMANMDRPPIRGHFTGNPGDYVDARQFEMLLDRFAEDDNTRRGAPPAAKSIVENLPSVAISTSHETNGGVTCPVCKDHMPIRSVAKRLPCSHLYHSSCILPWLSYRNTCPVCRYELPTDDQEYERLKQATTNERDIHGMEHIRPQETVEEISDEPEVEGTFDTRGGTTEEANTDEHAVPARQQPNGAPGRHRWLFIAAAPVVSLLCLRPENIRKKLRKQGVKGPEPTLLYGNTREMKRIQQELKLVQTQDANDYISTLFPHFLLWRKTYGRVFLYSTGALEILHVSDPEMVKDIGHWTPSELGKPNYLKKSRKALFGGGLFTVNGDEWAYQRKIIVPEFFMEKIKGMIQLIEDATVPVLEAWDNMFDDAEGSREIVVDDYLRNLSADVIARACFGSSFTRAEDIFCKLRQLQKAISQQDGFAGLPALWKYLPTKTNREIKKLDEEVRLLILDVIKEQNNNMNNDFLHAIINGASEKGSRESIAEHEEFIIGSCKTMYFAGQETTGVTLIWCLMLLATHPEWQERARAEALEACSGRATLDVDFLRRLKILTMVIQETLRLYPPASLMMREALTDVKIGGLDVPRGTIIQVPRLTLHLDKDAWGLDACEFRPDRFANGVAAACKPAHMYMPFGHGPRNCVGQNLAMTEMKVVLARLLSRFAFSLSPRYRHAPVFRLTIEPGFGMPLMVTRL</sequence>
<keyword evidence="9 18" id="KW-0863">Zinc-finger</keyword>
<dbReference type="GO" id="GO:0008270">
    <property type="term" value="F:zinc ion binding"/>
    <property type="evidence" value="ECO:0007669"/>
    <property type="project" value="UniProtKB-KW"/>
</dbReference>
<keyword evidence="6" id="KW-0808">Transferase</keyword>
<dbReference type="GO" id="GO:0016020">
    <property type="term" value="C:membrane"/>
    <property type="evidence" value="ECO:0007669"/>
    <property type="project" value="UniProtKB-SubCell"/>
</dbReference>
<evidence type="ECO:0000256" key="9">
    <source>
        <dbReference type="ARBA" id="ARBA00022771"/>
    </source>
</evidence>
<keyword evidence="10" id="KW-0833">Ubl conjugation pathway</keyword>
<evidence type="ECO:0000256" key="18">
    <source>
        <dbReference type="PROSITE-ProRule" id="PRU00175"/>
    </source>
</evidence>
<feature type="compositionally biased region" description="Polar residues" evidence="19">
    <location>
        <begin position="50"/>
        <end position="72"/>
    </location>
</feature>
<dbReference type="PANTHER" id="PTHR24282">
    <property type="entry name" value="CYTOCHROME P450 FAMILY MEMBER"/>
    <property type="match status" value="1"/>
</dbReference>
<gene>
    <name evidence="21" type="ORF">EJB05_29859</name>
</gene>
<dbReference type="InterPro" id="IPR050665">
    <property type="entry name" value="Cytochrome_P450_Monooxygen"/>
</dbReference>
<comment type="similarity">
    <text evidence="3">Belongs to the cytochrome P450 family.</text>
</comment>
<comment type="subcellular location">
    <subcellularLocation>
        <location evidence="2">Membrane</location>
    </subcellularLocation>
</comment>
<dbReference type="GO" id="GO:0020037">
    <property type="term" value="F:heme binding"/>
    <property type="evidence" value="ECO:0007669"/>
    <property type="project" value="InterPro"/>
</dbReference>
<dbReference type="Pfam" id="PF13639">
    <property type="entry name" value="zf-RING_2"/>
    <property type="match status" value="1"/>
</dbReference>
<keyword evidence="13" id="KW-0560">Oxidoreductase</keyword>
<dbReference type="PRINTS" id="PR00463">
    <property type="entry name" value="EP450I"/>
</dbReference>
<evidence type="ECO:0000256" key="15">
    <source>
        <dbReference type="ARBA" id="ARBA00023033"/>
    </source>
</evidence>
<accession>A0A5J9UVB8</accession>
<evidence type="ECO:0000256" key="4">
    <source>
        <dbReference type="ARBA" id="ARBA00012483"/>
    </source>
</evidence>
<keyword evidence="14 17" id="KW-0408">Iron</keyword>
<dbReference type="SUPFAM" id="SSF48264">
    <property type="entry name" value="Cytochrome P450"/>
    <property type="match status" value="1"/>
</dbReference>
<evidence type="ECO:0000256" key="7">
    <source>
        <dbReference type="ARBA" id="ARBA00022692"/>
    </source>
</evidence>
<dbReference type="PANTHER" id="PTHR24282:SF141">
    <property type="entry name" value="CYTOCHROME P450 714C3"/>
    <property type="match status" value="1"/>
</dbReference>
<keyword evidence="7" id="KW-0812">Transmembrane</keyword>
<dbReference type="EMBL" id="RWGY01000013">
    <property type="protein sequence ID" value="TVU27261.1"/>
    <property type="molecule type" value="Genomic_DNA"/>
</dbReference>
<dbReference type="FunFam" id="3.30.40.10:FF:000022">
    <property type="entry name" value="E3 ubiquitin-protein ligase RING1-like"/>
    <property type="match status" value="1"/>
</dbReference>
<evidence type="ECO:0000256" key="2">
    <source>
        <dbReference type="ARBA" id="ARBA00004370"/>
    </source>
</evidence>
<comment type="caution">
    <text evidence="21">The sequence shown here is derived from an EMBL/GenBank/DDBJ whole genome shotgun (WGS) entry which is preliminary data.</text>
</comment>
<evidence type="ECO:0000256" key="6">
    <source>
        <dbReference type="ARBA" id="ARBA00022679"/>
    </source>
</evidence>
<dbReference type="GO" id="GO:0016705">
    <property type="term" value="F:oxidoreductase activity, acting on paired donors, with incorporation or reduction of molecular oxygen"/>
    <property type="evidence" value="ECO:0007669"/>
    <property type="project" value="InterPro"/>
</dbReference>
<dbReference type="GO" id="GO:0004497">
    <property type="term" value="F:monooxygenase activity"/>
    <property type="evidence" value="ECO:0007669"/>
    <property type="project" value="UniProtKB-KW"/>
</dbReference>
<feature type="compositionally biased region" description="Polar residues" evidence="19">
    <location>
        <begin position="238"/>
        <end position="252"/>
    </location>
</feature>
<evidence type="ECO:0000256" key="13">
    <source>
        <dbReference type="ARBA" id="ARBA00023002"/>
    </source>
</evidence>
<feature type="region of interest" description="Disordered" evidence="19">
    <location>
        <begin position="318"/>
        <end position="346"/>
    </location>
</feature>
<dbReference type="AlphaFoldDB" id="A0A5J9UVB8"/>
<evidence type="ECO:0000313" key="22">
    <source>
        <dbReference type="Proteomes" id="UP000324897"/>
    </source>
</evidence>
<protein>
    <recommendedName>
        <fullName evidence="4">RING-type E3 ubiquitin transferase</fullName>
        <ecNumber evidence="4">2.3.2.27</ecNumber>
    </recommendedName>
</protein>
<dbReference type="GO" id="GO:0005506">
    <property type="term" value="F:iron ion binding"/>
    <property type="evidence" value="ECO:0007669"/>
    <property type="project" value="InterPro"/>
</dbReference>
<dbReference type="GO" id="GO:0061630">
    <property type="term" value="F:ubiquitin protein ligase activity"/>
    <property type="evidence" value="ECO:0007669"/>
    <property type="project" value="UniProtKB-EC"/>
</dbReference>
<comment type="catalytic activity">
    <reaction evidence="1">
        <text>S-ubiquitinyl-[E2 ubiquitin-conjugating enzyme]-L-cysteine + [acceptor protein]-L-lysine = [E2 ubiquitin-conjugating enzyme]-L-cysteine + N(6)-ubiquitinyl-[acceptor protein]-L-lysine.</text>
        <dbReference type="EC" id="2.3.2.27"/>
    </reaction>
</comment>
<dbReference type="GO" id="GO:0006629">
    <property type="term" value="P:lipid metabolic process"/>
    <property type="evidence" value="ECO:0007669"/>
    <property type="project" value="UniProtKB-ARBA"/>
</dbReference>
<dbReference type="Pfam" id="PF00067">
    <property type="entry name" value="p450"/>
    <property type="match status" value="1"/>
</dbReference>
<dbReference type="Gene3D" id="3.30.40.10">
    <property type="entry name" value="Zinc/RING finger domain, C3HC4 (zinc finger)"/>
    <property type="match status" value="1"/>
</dbReference>
<evidence type="ECO:0000256" key="14">
    <source>
        <dbReference type="ARBA" id="ARBA00023004"/>
    </source>
</evidence>
<evidence type="ECO:0000256" key="3">
    <source>
        <dbReference type="ARBA" id="ARBA00010617"/>
    </source>
</evidence>
<feature type="region of interest" description="Disordered" evidence="19">
    <location>
        <begin position="18"/>
        <end position="72"/>
    </location>
</feature>
<feature type="non-terminal residue" evidence="21">
    <location>
        <position position="1"/>
    </location>
</feature>
<dbReference type="PROSITE" id="PS00086">
    <property type="entry name" value="CYTOCHROME_P450"/>
    <property type="match status" value="1"/>
</dbReference>
<keyword evidence="15" id="KW-0503">Monooxygenase</keyword>
<dbReference type="InterPro" id="IPR036396">
    <property type="entry name" value="Cyt_P450_sf"/>
</dbReference>
<evidence type="ECO:0000256" key="19">
    <source>
        <dbReference type="SAM" id="MobiDB-lite"/>
    </source>
</evidence>
<evidence type="ECO:0000256" key="8">
    <source>
        <dbReference type="ARBA" id="ARBA00022723"/>
    </source>
</evidence>
<evidence type="ECO:0000256" key="16">
    <source>
        <dbReference type="ARBA" id="ARBA00023136"/>
    </source>
</evidence>
<feature type="domain" description="RING-type" evidence="20">
    <location>
        <begin position="464"/>
        <end position="505"/>
    </location>
</feature>
<dbReference type="Proteomes" id="UP000324897">
    <property type="component" value="Chromosome 2"/>
</dbReference>
<reference evidence="21 22" key="1">
    <citation type="journal article" date="2019" name="Sci. Rep.">
        <title>A high-quality genome of Eragrostis curvula grass provides insights into Poaceae evolution and supports new strategies to enhance forage quality.</title>
        <authorList>
            <person name="Carballo J."/>
            <person name="Santos B.A.C.M."/>
            <person name="Zappacosta D."/>
            <person name="Garbus I."/>
            <person name="Selva J.P."/>
            <person name="Gallo C.A."/>
            <person name="Diaz A."/>
            <person name="Albertini E."/>
            <person name="Caccamo M."/>
            <person name="Echenique V."/>
        </authorList>
    </citation>
    <scope>NUCLEOTIDE SEQUENCE [LARGE SCALE GENOMIC DNA]</scope>
    <source>
        <strain evidence="22">cv. Victoria</strain>
        <tissue evidence="21">Leaf</tissue>
    </source>
</reference>
<dbReference type="EC" id="2.3.2.27" evidence="4"/>
<feature type="compositionally biased region" description="Acidic residues" evidence="19">
    <location>
        <begin position="542"/>
        <end position="551"/>
    </location>
</feature>
<feature type="compositionally biased region" description="Basic residues" evidence="19">
    <location>
        <begin position="193"/>
        <end position="202"/>
    </location>
</feature>
<dbReference type="SUPFAM" id="SSF57850">
    <property type="entry name" value="RING/U-box"/>
    <property type="match status" value="1"/>
</dbReference>
<feature type="region of interest" description="Disordered" evidence="19">
    <location>
        <begin position="187"/>
        <end position="208"/>
    </location>
</feature>
<evidence type="ECO:0000256" key="5">
    <source>
        <dbReference type="ARBA" id="ARBA00022617"/>
    </source>
</evidence>
<dbReference type="PRINTS" id="PR00385">
    <property type="entry name" value="P450"/>
</dbReference>
<dbReference type="PROSITE" id="PS50089">
    <property type="entry name" value="ZF_RING_2"/>
    <property type="match status" value="1"/>
</dbReference>
<evidence type="ECO:0000256" key="12">
    <source>
        <dbReference type="ARBA" id="ARBA00022989"/>
    </source>
</evidence>
<keyword evidence="11" id="KW-0862">Zinc</keyword>
<keyword evidence="5 17" id="KW-0349">Heme</keyword>
<evidence type="ECO:0000256" key="1">
    <source>
        <dbReference type="ARBA" id="ARBA00000900"/>
    </source>
</evidence>
<feature type="binding site" description="axial binding residue" evidence="17">
    <location>
        <position position="1030"/>
    </location>
    <ligand>
        <name>heme</name>
        <dbReference type="ChEBI" id="CHEBI:30413"/>
    </ligand>
    <ligandPart>
        <name>Fe</name>
        <dbReference type="ChEBI" id="CHEBI:18248"/>
    </ligandPart>
</feature>
<dbReference type="InterPro" id="IPR017972">
    <property type="entry name" value="Cyt_P450_CS"/>
</dbReference>
<evidence type="ECO:0000259" key="20">
    <source>
        <dbReference type="PROSITE" id="PS50089"/>
    </source>
</evidence>
<keyword evidence="16" id="KW-0472">Membrane</keyword>
<evidence type="ECO:0000256" key="11">
    <source>
        <dbReference type="ARBA" id="ARBA00022833"/>
    </source>
</evidence>
<evidence type="ECO:0000256" key="10">
    <source>
        <dbReference type="ARBA" id="ARBA00022786"/>
    </source>
</evidence>
<keyword evidence="8 17" id="KW-0479">Metal-binding</keyword>
<feature type="compositionally biased region" description="Acidic residues" evidence="19">
    <location>
        <begin position="329"/>
        <end position="346"/>
    </location>
</feature>
<name>A0A5J9UVB8_9POAL</name>
<dbReference type="InterPro" id="IPR001841">
    <property type="entry name" value="Znf_RING"/>
</dbReference>
<dbReference type="Gramene" id="TVU27261">
    <property type="protein sequence ID" value="TVU27261"/>
    <property type="gene ID" value="EJB05_29859"/>
</dbReference>
<dbReference type="SMART" id="SM00184">
    <property type="entry name" value="RING"/>
    <property type="match status" value="1"/>
</dbReference>
<keyword evidence="12" id="KW-1133">Transmembrane helix</keyword>
<comment type="cofactor">
    <cofactor evidence="17">
        <name>heme</name>
        <dbReference type="ChEBI" id="CHEBI:30413"/>
    </cofactor>
</comment>
<feature type="region of interest" description="Disordered" evidence="19">
    <location>
        <begin position="227"/>
        <end position="266"/>
    </location>
</feature>
<evidence type="ECO:0000256" key="17">
    <source>
        <dbReference type="PIRSR" id="PIRSR602401-1"/>
    </source>
</evidence>